<dbReference type="EC" id="2.3.-.-" evidence="2"/>
<comment type="caution">
    <text evidence="2">The sequence shown here is derived from an EMBL/GenBank/DDBJ whole genome shotgun (WGS) entry which is preliminary data.</text>
</comment>
<dbReference type="GO" id="GO:0016746">
    <property type="term" value="F:acyltransferase activity"/>
    <property type="evidence" value="ECO:0007669"/>
    <property type="project" value="UniProtKB-KW"/>
</dbReference>
<keyword evidence="3" id="KW-1185">Reference proteome</keyword>
<dbReference type="SUPFAM" id="SSF55729">
    <property type="entry name" value="Acyl-CoA N-acyltransferases (Nat)"/>
    <property type="match status" value="1"/>
</dbReference>
<dbReference type="InterPro" id="IPR051531">
    <property type="entry name" value="N-acetyltransferase"/>
</dbReference>
<keyword evidence="2" id="KW-0808">Transferase</keyword>
<dbReference type="PROSITE" id="PS51186">
    <property type="entry name" value="GNAT"/>
    <property type="match status" value="1"/>
</dbReference>
<proteinExistence type="predicted"/>
<organism evidence="2 3">
    <name type="scientific">Oceanobacillus kapialis</name>
    <dbReference type="NCBI Taxonomy" id="481353"/>
    <lineage>
        <taxon>Bacteria</taxon>
        <taxon>Bacillati</taxon>
        <taxon>Bacillota</taxon>
        <taxon>Bacilli</taxon>
        <taxon>Bacillales</taxon>
        <taxon>Bacillaceae</taxon>
        <taxon>Oceanobacillus</taxon>
    </lineage>
</organism>
<dbReference type="Pfam" id="PF13302">
    <property type="entry name" value="Acetyltransf_3"/>
    <property type="match status" value="1"/>
</dbReference>
<evidence type="ECO:0000313" key="3">
    <source>
        <dbReference type="Proteomes" id="UP001597451"/>
    </source>
</evidence>
<dbReference type="RefSeq" id="WP_379561269.1">
    <property type="nucleotide sequence ID" value="NZ_CP085256.1"/>
</dbReference>
<name>A0ABW5PYZ3_9BACI</name>
<feature type="domain" description="N-acetyltransferase" evidence="1">
    <location>
        <begin position="7"/>
        <end position="166"/>
    </location>
</feature>
<dbReference type="InterPro" id="IPR000182">
    <property type="entry name" value="GNAT_dom"/>
</dbReference>
<dbReference type="PANTHER" id="PTHR43792">
    <property type="entry name" value="GNAT FAMILY, PUTATIVE (AFU_ORTHOLOGUE AFUA_3G00765)-RELATED-RELATED"/>
    <property type="match status" value="1"/>
</dbReference>
<evidence type="ECO:0000313" key="2">
    <source>
        <dbReference type="EMBL" id="MFD2628549.1"/>
    </source>
</evidence>
<evidence type="ECO:0000259" key="1">
    <source>
        <dbReference type="PROSITE" id="PS51186"/>
    </source>
</evidence>
<reference evidence="3" key="1">
    <citation type="journal article" date="2019" name="Int. J. Syst. Evol. Microbiol.">
        <title>The Global Catalogue of Microorganisms (GCM) 10K type strain sequencing project: providing services to taxonomists for standard genome sequencing and annotation.</title>
        <authorList>
            <consortium name="The Broad Institute Genomics Platform"/>
            <consortium name="The Broad Institute Genome Sequencing Center for Infectious Disease"/>
            <person name="Wu L."/>
            <person name="Ma J."/>
        </authorList>
    </citation>
    <scope>NUCLEOTIDE SEQUENCE [LARGE SCALE GENOMIC DNA]</scope>
    <source>
        <strain evidence="3">TISTR 1858</strain>
    </source>
</reference>
<dbReference type="Proteomes" id="UP001597451">
    <property type="component" value="Unassembled WGS sequence"/>
</dbReference>
<keyword evidence="2" id="KW-0012">Acyltransferase</keyword>
<dbReference type="PANTHER" id="PTHR43792:SF1">
    <property type="entry name" value="N-ACETYLTRANSFERASE DOMAIN-CONTAINING PROTEIN"/>
    <property type="match status" value="1"/>
</dbReference>
<sequence length="167" mass="19054">MITSDRLCFRPYTEDDLEFYVRLWGDPKVVRYIGKGKTKTYEQAKESLAHWFSEYEQGFGLQALVLKSEDKLIGHAGLVRQSIEGEEEIEIGYWLLPEYWGKGLAKEAALTLRDYGFKIRGFNKLIALINPNHPASIFVAKKAGLSYEKTVKLAEGDTLVYAIRADK</sequence>
<dbReference type="InterPro" id="IPR016181">
    <property type="entry name" value="Acyl_CoA_acyltransferase"/>
</dbReference>
<gene>
    <name evidence="2" type="ORF">ACFSUN_07085</name>
</gene>
<accession>A0ABW5PYZ3</accession>
<dbReference type="EMBL" id="JBHUMX010000014">
    <property type="protein sequence ID" value="MFD2628549.1"/>
    <property type="molecule type" value="Genomic_DNA"/>
</dbReference>
<dbReference type="Gene3D" id="3.40.630.30">
    <property type="match status" value="1"/>
</dbReference>
<protein>
    <submittedName>
        <fullName evidence="2">GNAT family N-acetyltransferase</fullName>
        <ecNumber evidence="2">2.3.-.-</ecNumber>
    </submittedName>
</protein>